<feature type="transmembrane region" description="Helical" evidence="1">
    <location>
        <begin position="5"/>
        <end position="23"/>
    </location>
</feature>
<evidence type="ECO:0000313" key="3">
    <source>
        <dbReference type="Proteomes" id="UP000075663"/>
    </source>
</evidence>
<proteinExistence type="predicted"/>
<comment type="caution">
    <text evidence="2">The sequence shown here is derived from an EMBL/GenBank/DDBJ whole genome shotgun (WGS) entry which is preliminary data.</text>
</comment>
<feature type="transmembrane region" description="Helical" evidence="1">
    <location>
        <begin position="143"/>
        <end position="168"/>
    </location>
</feature>
<organism evidence="2 3">
    <name type="scientific">Roseivirga seohaensis</name>
    <dbReference type="NCBI Taxonomy" id="1914963"/>
    <lineage>
        <taxon>Bacteria</taxon>
        <taxon>Pseudomonadati</taxon>
        <taxon>Bacteroidota</taxon>
        <taxon>Cytophagia</taxon>
        <taxon>Cytophagales</taxon>
        <taxon>Roseivirgaceae</taxon>
        <taxon>Roseivirga</taxon>
    </lineage>
</organism>
<feature type="transmembrane region" description="Helical" evidence="1">
    <location>
        <begin position="180"/>
        <end position="198"/>
    </location>
</feature>
<feature type="transmembrane region" description="Helical" evidence="1">
    <location>
        <begin position="110"/>
        <end position="131"/>
    </location>
</feature>
<feature type="transmembrane region" description="Helical" evidence="1">
    <location>
        <begin position="205"/>
        <end position="221"/>
    </location>
</feature>
<feature type="transmembrane region" description="Helical" evidence="1">
    <location>
        <begin position="43"/>
        <end position="64"/>
    </location>
</feature>
<gene>
    <name evidence="2" type="ORF">AWW67_08200</name>
</gene>
<name>A0A150XRQ8_9BACT</name>
<dbReference type="EMBL" id="LRPB01000045">
    <property type="protein sequence ID" value="KYG81325.1"/>
    <property type="molecule type" value="Genomic_DNA"/>
</dbReference>
<keyword evidence="1" id="KW-0472">Membrane</keyword>
<evidence type="ECO:0008006" key="4">
    <source>
        <dbReference type="Google" id="ProtNLM"/>
    </source>
</evidence>
<dbReference type="PANTHER" id="PTHR33802">
    <property type="entry name" value="SI:CH211-161H7.5-RELATED"/>
    <property type="match status" value="1"/>
</dbReference>
<dbReference type="PANTHER" id="PTHR33802:SF1">
    <property type="entry name" value="XK-RELATED PROTEIN"/>
    <property type="match status" value="1"/>
</dbReference>
<feature type="transmembrane region" description="Helical" evidence="1">
    <location>
        <begin position="85"/>
        <end position="104"/>
    </location>
</feature>
<dbReference type="STRING" id="1914963.AWW67_08200"/>
<reference evidence="2 3" key="1">
    <citation type="submission" date="2016-01" db="EMBL/GenBank/DDBJ databases">
        <title>Genome sequencing of Roseivirga seohaensis SW-152.</title>
        <authorList>
            <person name="Selvaratnam C."/>
            <person name="Thevarajoo S."/>
            <person name="Goh K.M."/>
            <person name="Ee R."/>
            <person name="Chan K.-G."/>
            <person name="Chong C.S."/>
        </authorList>
    </citation>
    <scope>NUCLEOTIDE SEQUENCE [LARGE SCALE GENOMIC DNA]</scope>
    <source>
        <strain evidence="2 3">SW-152</strain>
    </source>
</reference>
<accession>A0A150XRQ8</accession>
<sequence length="263" mass="29845">MKKLYAVLNLLVILAVIFWNYWSNTGGINGKTVGELSSEYFNLFTPAGYAFSIWGFIFIGLIVLGVNQVQLAFSNAGHSESILQIGPWLIIANVGNAAWLWFWLYEQTGISVIVMLVILFSLIQIILRLNMERWDAPLKVIATVWWPICAYSGWIAVATIANISAYLGKIEWEVFFSAEQWTVIMISIAGLLNVFMIYTRNMREFALVGVWAITAIAVRHWNEIPLLQWTSVFWVVILLIAVSVHGYKNRKTNPFKKMVSSEG</sequence>
<protein>
    <recommendedName>
        <fullName evidence="4">Tryptophan-rich sensory protein</fullName>
    </recommendedName>
</protein>
<evidence type="ECO:0000256" key="1">
    <source>
        <dbReference type="SAM" id="Phobius"/>
    </source>
</evidence>
<evidence type="ECO:0000313" key="2">
    <source>
        <dbReference type="EMBL" id="KYG81325.1"/>
    </source>
</evidence>
<dbReference type="Proteomes" id="UP000075663">
    <property type="component" value="Unassembled WGS sequence"/>
</dbReference>
<dbReference type="RefSeq" id="WP_062302197.1">
    <property type="nucleotide sequence ID" value="NZ_LRPB01000045.1"/>
</dbReference>
<feature type="transmembrane region" description="Helical" evidence="1">
    <location>
        <begin position="227"/>
        <end position="247"/>
    </location>
</feature>
<keyword evidence="1" id="KW-1133">Transmembrane helix</keyword>
<dbReference type="AlphaFoldDB" id="A0A150XRQ8"/>
<keyword evidence="1" id="KW-0812">Transmembrane</keyword>